<reference evidence="2 3" key="1">
    <citation type="submission" date="2021-08" db="EMBL/GenBank/DDBJ databases">
        <title>The highly contiguous genome resource for Trichoderma semiorbis FJ059, a fungal antagonistic to plant pathogens.</title>
        <authorList>
            <person name="Liu T."/>
        </authorList>
    </citation>
    <scope>NUCLEOTIDE SEQUENCE [LARGE SCALE GENOMIC DNA]</scope>
    <source>
        <strain evidence="2 3">FJ059</strain>
    </source>
</reference>
<proteinExistence type="predicted"/>
<dbReference type="AlphaFoldDB" id="A0A9P8KKQ9"/>
<organism evidence="2 3">
    <name type="scientific">Trichoderma semiorbis</name>
    <dbReference type="NCBI Taxonomy" id="1491008"/>
    <lineage>
        <taxon>Eukaryota</taxon>
        <taxon>Fungi</taxon>
        <taxon>Dikarya</taxon>
        <taxon>Ascomycota</taxon>
        <taxon>Pezizomycotina</taxon>
        <taxon>Sordariomycetes</taxon>
        <taxon>Hypocreomycetidae</taxon>
        <taxon>Hypocreales</taxon>
        <taxon>Hypocreaceae</taxon>
        <taxon>Trichoderma</taxon>
    </lineage>
</organism>
<gene>
    <name evidence="2" type="ORF">TsFJ059_006731</name>
</gene>
<evidence type="ECO:0000313" key="2">
    <source>
        <dbReference type="EMBL" id="KAH0522952.1"/>
    </source>
</evidence>
<evidence type="ECO:0000256" key="1">
    <source>
        <dbReference type="SAM" id="SignalP"/>
    </source>
</evidence>
<feature type="chain" id="PRO_5040225133" evidence="1">
    <location>
        <begin position="19"/>
        <end position="554"/>
    </location>
</feature>
<keyword evidence="3" id="KW-1185">Reference proteome</keyword>
<name>A0A9P8KKQ9_9HYPO</name>
<evidence type="ECO:0000313" key="3">
    <source>
        <dbReference type="Proteomes" id="UP000826573"/>
    </source>
</evidence>
<sequence length="554" mass="59911">MARSLLAVVSLFVGCVICQSLITDIGNETSLVERDGFGPAFTVDTSQNGVCSSILPAGGIKSGNIIWAKQGVDQAMIQELTAFPSAAALVNGGWTRAFLQERASVVPDQAGDCRRTDTFCTVRKSCADYKSVPILLAAISIENIHRSLSAQINAYDRVIAQLDAGNQAGIRALLRDMSFPNTGGFSFSAFLDGFLLGVDLIGGIPKTLLKSIGKAIKEGIEAAIDSAIQPAIDAKTDIFTDASPVVNGLRDVQNSLKAVLFSWNDRGVDDSRLDRVTPAETVAFFQQSSFLEPLPSDEEMISTAAADIFKQTNARLLAGLWMSQDVKIIISEPVFCDRSKGTAGGGNCATNGCSEIRFLGNVNGKSLCLEVGAGKDLPQALVFGELQKFGLNIQDISQNALKIPLAVGSFLLVYGIIVYTATLYTADVTLPSPLCFGDGTPANWTDMSYLAKHLWRPYLHNIASKSFIADNGEHYKIPSGSYRWTETFGKKLIILDVDSRPNTNTGEILNGEKPDLSKITGRTAGFMSHYLYSMIHRYDYRLVRAPNYNDRHGT</sequence>
<dbReference type="EMBL" id="JAIMJC010000007">
    <property type="protein sequence ID" value="KAH0522952.1"/>
    <property type="molecule type" value="Genomic_DNA"/>
</dbReference>
<comment type="caution">
    <text evidence="2">The sequence shown here is derived from an EMBL/GenBank/DDBJ whole genome shotgun (WGS) entry which is preliminary data.</text>
</comment>
<accession>A0A9P8KKQ9</accession>
<feature type="signal peptide" evidence="1">
    <location>
        <begin position="1"/>
        <end position="18"/>
    </location>
</feature>
<dbReference type="Proteomes" id="UP000826573">
    <property type="component" value="Unassembled WGS sequence"/>
</dbReference>
<protein>
    <submittedName>
        <fullName evidence="2">Uncharacterized protein</fullName>
    </submittedName>
</protein>
<keyword evidence="1" id="KW-0732">Signal</keyword>
<dbReference type="PROSITE" id="PS51257">
    <property type="entry name" value="PROKAR_LIPOPROTEIN"/>
    <property type="match status" value="1"/>
</dbReference>